<comment type="caution">
    <text evidence="3">The sequence shown here is derived from an EMBL/GenBank/DDBJ whole genome shotgun (WGS) entry which is preliminary data.</text>
</comment>
<dbReference type="InterPro" id="IPR025959">
    <property type="entry name" value="Winged_HTH_dom"/>
</dbReference>
<dbReference type="InterPro" id="IPR047655">
    <property type="entry name" value="Transpos_IS630-like"/>
</dbReference>
<feature type="domain" description="Winged helix-turn helix" evidence="2">
    <location>
        <begin position="99"/>
        <end position="141"/>
    </location>
</feature>
<dbReference type="PANTHER" id="PTHR46564">
    <property type="entry name" value="TRANSPOSASE"/>
    <property type="match status" value="1"/>
</dbReference>
<dbReference type="InterPro" id="IPR038717">
    <property type="entry name" value="Tc1-like_DDE_dom"/>
</dbReference>
<evidence type="ECO:0000313" key="4">
    <source>
        <dbReference type="Proteomes" id="UP000030106"/>
    </source>
</evidence>
<reference evidence="3 4" key="1">
    <citation type="submission" date="2012-10" db="EMBL/GenBank/DDBJ databases">
        <title>Genome sequencing and analysis of entomopathogenic fungi Beauveria bassiana D1-5.</title>
        <authorList>
            <person name="Li Q."/>
            <person name="Wang L."/>
            <person name="Zhang Z."/>
            <person name="Wang Q."/>
            <person name="Ren J."/>
            <person name="Wang M."/>
            <person name="Xu W."/>
            <person name="Wang J."/>
            <person name="Lu Y."/>
            <person name="Du Q."/>
            <person name="Sun Z."/>
        </authorList>
    </citation>
    <scope>NUCLEOTIDE SEQUENCE [LARGE SCALE GENOMIC DNA]</scope>
    <source>
        <strain evidence="3 4">D1-5</strain>
    </source>
</reference>
<dbReference type="Pfam" id="PF13592">
    <property type="entry name" value="HTH_33"/>
    <property type="match status" value="1"/>
</dbReference>
<dbReference type="HOGENOM" id="CLU_056788_1_1_1"/>
<evidence type="ECO:0000259" key="1">
    <source>
        <dbReference type="Pfam" id="PF13358"/>
    </source>
</evidence>
<dbReference type="NCBIfam" id="NF033545">
    <property type="entry name" value="transpos_IS630"/>
    <property type="match status" value="1"/>
</dbReference>
<dbReference type="Pfam" id="PF13358">
    <property type="entry name" value="DDE_3"/>
    <property type="match status" value="1"/>
</dbReference>
<dbReference type="Gene3D" id="3.30.420.10">
    <property type="entry name" value="Ribonuclease H-like superfamily/Ribonuclease H"/>
    <property type="match status" value="1"/>
</dbReference>
<gene>
    <name evidence="3" type="ORF">BBAD15_g12303</name>
</gene>
<dbReference type="EMBL" id="ANFO01001509">
    <property type="protein sequence ID" value="KGQ02485.1"/>
    <property type="molecule type" value="Genomic_DNA"/>
</dbReference>
<dbReference type="eggNOG" id="ENOG502SGEC">
    <property type="taxonomic scope" value="Eukaryota"/>
</dbReference>
<dbReference type="OrthoDB" id="5153311at2759"/>
<dbReference type="AlphaFoldDB" id="A0A0A2V8Q3"/>
<sequence length="340" mass="39174">MLFYIAPNMAPRLSKLRRNELQSIILSKLNGDETIKDQEIARTVINCDERSVRRARSNIIRHATIDAPSKPVGRPREITENMMLVLQAKLLDRASMSHQALADYLFQEYGVRVSRFTIGRLIKRMKWSRKKMAIFAKEQNPILRDDYIYRRSLFEPTCMVFLDESGDDRSVAIPKKGYAPIGVTPVQKKPFHRGNRVSFLPAYSLDGVLYCEVYDGHTDLDFFEGYLLRLLPYLGRYPGPRSVIFMDNASFHNVSLEVQATLAEAGVLLVMQPPYSPDLNPIEYFFGSLKQHIAARALEHEDLIKADFKSYLRMQINILGRGKIGKRWARGHFRKAQIYV</sequence>
<evidence type="ECO:0000313" key="3">
    <source>
        <dbReference type="EMBL" id="KGQ02485.1"/>
    </source>
</evidence>
<name>A0A0A2V8Q3_BEABA</name>
<organism evidence="3 4">
    <name type="scientific">Beauveria bassiana D1-5</name>
    <dbReference type="NCBI Taxonomy" id="1245745"/>
    <lineage>
        <taxon>Eukaryota</taxon>
        <taxon>Fungi</taxon>
        <taxon>Dikarya</taxon>
        <taxon>Ascomycota</taxon>
        <taxon>Pezizomycotina</taxon>
        <taxon>Sordariomycetes</taxon>
        <taxon>Hypocreomycetidae</taxon>
        <taxon>Hypocreales</taxon>
        <taxon>Cordycipitaceae</taxon>
        <taxon>Beauveria</taxon>
    </lineage>
</organism>
<dbReference type="Proteomes" id="UP000030106">
    <property type="component" value="Unassembled WGS sequence"/>
</dbReference>
<dbReference type="SUPFAM" id="SSF46689">
    <property type="entry name" value="Homeodomain-like"/>
    <property type="match status" value="1"/>
</dbReference>
<feature type="domain" description="Tc1-like transposase DDE" evidence="1">
    <location>
        <begin position="159"/>
        <end position="299"/>
    </location>
</feature>
<proteinExistence type="predicted"/>
<dbReference type="InterPro" id="IPR009057">
    <property type="entry name" value="Homeodomain-like_sf"/>
</dbReference>
<evidence type="ECO:0008006" key="5">
    <source>
        <dbReference type="Google" id="ProtNLM"/>
    </source>
</evidence>
<protein>
    <recommendedName>
        <fullName evidence="5">Tc1-like transposase DDE domain-containing protein</fullName>
    </recommendedName>
</protein>
<dbReference type="STRING" id="1245745.A0A0A2V8Q3"/>
<dbReference type="InterPro" id="IPR036397">
    <property type="entry name" value="RNaseH_sf"/>
</dbReference>
<dbReference type="PANTHER" id="PTHR46564:SF1">
    <property type="entry name" value="TRANSPOSASE"/>
    <property type="match status" value="1"/>
</dbReference>
<dbReference type="GO" id="GO:0003676">
    <property type="term" value="F:nucleic acid binding"/>
    <property type="evidence" value="ECO:0007669"/>
    <property type="project" value="InterPro"/>
</dbReference>
<evidence type="ECO:0000259" key="2">
    <source>
        <dbReference type="Pfam" id="PF13592"/>
    </source>
</evidence>
<accession>A0A0A2V8Q3</accession>